<organism evidence="8 9">
    <name type="scientific">Paracoccus litorisediminis</name>
    <dbReference type="NCBI Taxonomy" id="2006130"/>
    <lineage>
        <taxon>Bacteria</taxon>
        <taxon>Pseudomonadati</taxon>
        <taxon>Pseudomonadota</taxon>
        <taxon>Alphaproteobacteria</taxon>
        <taxon>Rhodobacterales</taxon>
        <taxon>Paracoccaceae</taxon>
        <taxon>Paracoccus</taxon>
    </lineage>
</organism>
<evidence type="ECO:0000256" key="4">
    <source>
        <dbReference type="ARBA" id="ARBA00022801"/>
    </source>
</evidence>
<evidence type="ECO:0000256" key="2">
    <source>
        <dbReference type="ARBA" id="ARBA00022612"/>
    </source>
</evidence>
<protein>
    <submittedName>
        <fullName evidence="8">Phage major capsid protein</fullName>
    </submittedName>
</protein>
<evidence type="ECO:0000256" key="3">
    <source>
        <dbReference type="ARBA" id="ARBA00022670"/>
    </source>
</evidence>
<keyword evidence="3" id="KW-0645">Protease</keyword>
<dbReference type="SUPFAM" id="SSF56563">
    <property type="entry name" value="Major capsid protein gp5"/>
    <property type="match status" value="1"/>
</dbReference>
<accession>A0A844HL67</accession>
<evidence type="ECO:0000313" key="8">
    <source>
        <dbReference type="EMBL" id="MTH60660.1"/>
    </source>
</evidence>
<keyword evidence="9" id="KW-1185">Reference proteome</keyword>
<dbReference type="InterPro" id="IPR054612">
    <property type="entry name" value="Phage_capsid-like_C"/>
</dbReference>
<keyword evidence="2" id="KW-1188">Viral release from host cell</keyword>
<reference evidence="8 9" key="1">
    <citation type="submission" date="2019-11" db="EMBL/GenBank/DDBJ databases">
        <authorList>
            <person name="Dong K."/>
        </authorList>
    </citation>
    <scope>NUCLEOTIDE SEQUENCE [LARGE SCALE GENOMIC DNA]</scope>
    <source>
        <strain evidence="8 9">NBRC 112902</strain>
    </source>
</reference>
<feature type="region of interest" description="Disordered" evidence="5">
    <location>
        <begin position="175"/>
        <end position="204"/>
    </location>
</feature>
<sequence>MTRSITPEQINARTRGAGEFRHLGEVRQIDFENRTVELAFSSEMPVARWFGDEVLDHREGAIRMDRLQSGAALLVNHDWDDQIGVVESVEIGEDRRGRAKVRFGRSARADEILRDVADGIRRHVSFGYAVHAIEIEKRNGAADLVRVTDWEPYEISLVSVPADPTVGVGRSHEITPEEASDLPVQPANTRAAPDQQPPNGNRSMKKKLVRNATGQLVWAELDDDGKIVRELEVVEEAGAERGAGETAERARVGTILELGRQYDASDLANAAVRDGRGVDQFRADLLAKMGTNRGRPLTEGGNPIGMTDGEVRRYSFMRLFQSLTNPNDRGLREAAAFEFECAAAATERAERSPKGTLIPVDVLTRALNTGTGGANAGDTGGILVATDMLSQSFVDMLRNRTTLLQLATPIGGLVGNIDVPTQAGGASGYWLGEDDEATLSAMSFDQFGLRPKTVAGMTEVTRKLIMQSSLDVEAMMRRDMSAALAQAVDYAGYYGAGSDHTPRGIARTPGLNVVDFAGANPTYAELVAMETEISADNADVNSMAYVFNARMRGHAKTTPKFASGTDQGVIWESGGTVNGYRCEVTNQIANGDVFHGNFADVLIGMWGGLDVTVDPFTHSARGRIRIVMMQDVDIAVRRAASLCLGRNL</sequence>
<gene>
    <name evidence="8" type="ORF">GL300_15705</name>
</gene>
<dbReference type="Gene3D" id="3.30.2400.10">
    <property type="entry name" value="Major capsid protein gp5"/>
    <property type="match status" value="1"/>
</dbReference>
<dbReference type="EMBL" id="WMIG01000009">
    <property type="protein sequence ID" value="MTH60660.1"/>
    <property type="molecule type" value="Genomic_DNA"/>
</dbReference>
<proteinExistence type="predicted"/>
<name>A0A844HL67_9RHOB</name>
<dbReference type="Proteomes" id="UP000449846">
    <property type="component" value="Unassembled WGS sequence"/>
</dbReference>
<evidence type="ECO:0000256" key="1">
    <source>
        <dbReference type="ARBA" id="ARBA00004328"/>
    </source>
</evidence>
<dbReference type="InterPro" id="IPR054613">
    <property type="entry name" value="Peptidase_S78_dom"/>
</dbReference>
<dbReference type="InterPro" id="IPR024455">
    <property type="entry name" value="Phage_capsid"/>
</dbReference>
<feature type="domain" description="Phage capsid-like C-terminal" evidence="7">
    <location>
        <begin position="380"/>
        <end position="645"/>
    </location>
</feature>
<comment type="subcellular location">
    <subcellularLocation>
        <location evidence="1">Virion</location>
    </subcellularLocation>
</comment>
<dbReference type="GO" id="GO:0006508">
    <property type="term" value="P:proteolysis"/>
    <property type="evidence" value="ECO:0007669"/>
    <property type="project" value="UniProtKB-KW"/>
</dbReference>
<evidence type="ECO:0000259" key="7">
    <source>
        <dbReference type="Pfam" id="PF05065"/>
    </source>
</evidence>
<keyword evidence="4" id="KW-0378">Hydrolase</keyword>
<comment type="caution">
    <text evidence="8">The sequence shown here is derived from an EMBL/GenBank/DDBJ whole genome shotgun (WGS) entry which is preliminary data.</text>
</comment>
<feature type="domain" description="Prohead serine protease" evidence="6">
    <location>
        <begin position="71"/>
        <end position="168"/>
    </location>
</feature>
<dbReference type="OrthoDB" id="9806592at2"/>
<evidence type="ECO:0000256" key="5">
    <source>
        <dbReference type="SAM" id="MobiDB-lite"/>
    </source>
</evidence>
<dbReference type="GO" id="GO:0008233">
    <property type="term" value="F:peptidase activity"/>
    <property type="evidence" value="ECO:0007669"/>
    <property type="project" value="UniProtKB-KW"/>
</dbReference>
<dbReference type="Pfam" id="PF05065">
    <property type="entry name" value="Phage_capsid"/>
    <property type="match status" value="1"/>
</dbReference>
<dbReference type="NCBIfam" id="TIGR01554">
    <property type="entry name" value="major_cap_HK97"/>
    <property type="match status" value="1"/>
</dbReference>
<dbReference type="AlphaFoldDB" id="A0A844HL67"/>
<evidence type="ECO:0000313" key="9">
    <source>
        <dbReference type="Proteomes" id="UP000449846"/>
    </source>
</evidence>
<dbReference type="Pfam" id="PF04586">
    <property type="entry name" value="Peptidase_S78"/>
    <property type="match status" value="1"/>
</dbReference>
<evidence type="ECO:0000259" key="6">
    <source>
        <dbReference type="Pfam" id="PF04586"/>
    </source>
</evidence>